<dbReference type="PROSITE" id="PS00394">
    <property type="entry name" value="DNA_PHOTOLYASES_1_1"/>
    <property type="match status" value="1"/>
</dbReference>
<keyword evidence="4" id="KW-0274">FAD</keyword>
<proteinExistence type="inferred from homology"/>
<keyword evidence="7" id="KW-0812">Transmembrane</keyword>
<protein>
    <recommendedName>
        <fullName evidence="8">Cryptochrome/DNA photolyase FAD-binding domain-containing protein</fullName>
    </recommendedName>
</protein>
<dbReference type="InterPro" id="IPR036155">
    <property type="entry name" value="Crypto/Photolyase_N_sf"/>
</dbReference>
<dbReference type="PANTHER" id="PTHR11455:SF22">
    <property type="entry name" value="CRYPTOCHROME DASH"/>
    <property type="match status" value="1"/>
</dbReference>
<feature type="compositionally biased region" description="Low complexity" evidence="6">
    <location>
        <begin position="330"/>
        <end position="341"/>
    </location>
</feature>
<dbReference type="OrthoDB" id="435881at2759"/>
<feature type="region of interest" description="Disordered" evidence="6">
    <location>
        <begin position="568"/>
        <end position="605"/>
    </location>
</feature>
<dbReference type="SUPFAM" id="SSF48173">
    <property type="entry name" value="Cryptochrome/photolyase FAD-binding domain"/>
    <property type="match status" value="1"/>
</dbReference>
<evidence type="ECO:0000256" key="3">
    <source>
        <dbReference type="ARBA" id="ARBA00022630"/>
    </source>
</evidence>
<feature type="transmembrane region" description="Helical" evidence="7">
    <location>
        <begin position="18"/>
        <end position="39"/>
    </location>
</feature>
<dbReference type="Gene3D" id="1.10.579.10">
    <property type="entry name" value="DNA Cyclobutane Dipyrimidine Photolyase, subunit A, domain 3"/>
    <property type="match status" value="1"/>
</dbReference>
<feature type="region of interest" description="Disordered" evidence="6">
    <location>
        <begin position="294"/>
        <end position="356"/>
    </location>
</feature>
<dbReference type="AlphaFoldDB" id="A0A448ZEC9"/>
<evidence type="ECO:0000313" key="9">
    <source>
        <dbReference type="EMBL" id="VEU40361.1"/>
    </source>
</evidence>
<keyword evidence="5" id="KW-0157">Chromophore</keyword>
<dbReference type="PRINTS" id="PR00147">
    <property type="entry name" value="DNAPHOTLYASE"/>
</dbReference>
<dbReference type="PANTHER" id="PTHR11455">
    <property type="entry name" value="CRYPTOCHROME"/>
    <property type="match status" value="1"/>
</dbReference>
<keyword evidence="7" id="KW-0472">Membrane</keyword>
<keyword evidence="10" id="KW-1185">Reference proteome</keyword>
<dbReference type="InterPro" id="IPR036134">
    <property type="entry name" value="Crypto/Photolyase_FAD-like_sf"/>
</dbReference>
<comment type="cofactor">
    <cofactor evidence="1">
        <name>FAD</name>
        <dbReference type="ChEBI" id="CHEBI:57692"/>
    </cofactor>
</comment>
<keyword evidence="3" id="KW-0285">Flavoprotein</keyword>
<comment type="similarity">
    <text evidence="2">Belongs to the DNA photolyase class-1 family.</text>
</comment>
<dbReference type="Gene3D" id="3.40.50.620">
    <property type="entry name" value="HUPs"/>
    <property type="match status" value="1"/>
</dbReference>
<reference evidence="9 10" key="1">
    <citation type="submission" date="2019-01" db="EMBL/GenBank/DDBJ databases">
        <authorList>
            <person name="Ferrante I. M."/>
        </authorList>
    </citation>
    <scope>NUCLEOTIDE SEQUENCE [LARGE SCALE GENOMIC DNA]</scope>
    <source>
        <strain evidence="9 10">B856</strain>
    </source>
</reference>
<sequence length="863" mass="95188">MGGDSAVARDCFPKTTHWCYVLLVVAVAAAVTPAFSLALPPPLRKNDCCGFHPRRQRTAQTRTTRMQRQMLKRDAETPSLVRRKRRLVWHRNRDLRFHDHPFYGGGDRGVPTTSVFVFDEPAPVAGKGGAIGSDPFVPTRPSTCLPGDWGTVPNLGPHGMRVLLESVEDLRRQSFLPKRPQGQSQSQPQPEQPLVVRRGPTVPVLMGLLEELVTLDESNESSECEYEYEVCWNEEPGWHELELSGAVRDAILDRYGKGGCEPSSYGGKTHKRKQVVVTLRTALSCTLYHPDDLPGAGSWTPMSKKEKRRLENQRKRQKQLLRRGGGGKDPPGSLPSEGLPGAAKAPRTTGPHDLVDLSVERWSGMPRIMGDFRRIARERAGVRACDSHSSDALGAARDAVLHGADTDARVRSGDAATKEPPEAAGGGIDPGPMPTLESLLEPLLLYVGDGEDYDHGKKPILGLPPAVIREACYNSIRIHQKNRGESPAGRGSPAEAGVANTTTTMIGGETAALKHLSDFCNHHLHRAERSLACVDDHQSSHLGQYLAFGCLSPRTVVGVADAAIAKRRQAQGGNDGGEPHPGSGETRKNHNKNNDSDNASRVRGHNARENDGTWLVSHMTMRDFFLYTCLASGKKFYRLEGIPISQKQAAAMEWKPFFPEPQTRTPTPHGHKRGSTPLPPSPTRSGKEPSEALDLWRAWATGTTGLPLVDAGMRELLATGYTSNRVRQNAASVLAKDLALDWRAGAEWFQFLLADHCVAANWGNWLYFSGVGPDPKQRHFCTVSQALKYDPSGAYVRKWLPSLRDPPEREEGREGVREGVRHPDFHLRPWDFDGSWPTPIVDPDSQYTWRELERLKTTGRLTE</sequence>
<dbReference type="Gene3D" id="1.25.40.80">
    <property type="match status" value="1"/>
</dbReference>
<dbReference type="SUPFAM" id="SSF52425">
    <property type="entry name" value="Cryptochrome/photolyase, N-terminal domain"/>
    <property type="match status" value="1"/>
</dbReference>
<dbReference type="GO" id="GO:0003904">
    <property type="term" value="F:deoxyribodipyrimidine photo-lyase activity"/>
    <property type="evidence" value="ECO:0007669"/>
    <property type="project" value="TreeGrafter"/>
</dbReference>
<evidence type="ECO:0000256" key="6">
    <source>
        <dbReference type="SAM" id="MobiDB-lite"/>
    </source>
</evidence>
<evidence type="ECO:0000256" key="7">
    <source>
        <dbReference type="SAM" id="Phobius"/>
    </source>
</evidence>
<feature type="compositionally biased region" description="Basic and acidic residues" evidence="6">
    <location>
        <begin position="585"/>
        <end position="605"/>
    </location>
</feature>
<accession>A0A448ZEC9</accession>
<evidence type="ECO:0000256" key="5">
    <source>
        <dbReference type="ARBA" id="ARBA00022991"/>
    </source>
</evidence>
<evidence type="ECO:0000256" key="4">
    <source>
        <dbReference type="ARBA" id="ARBA00022827"/>
    </source>
</evidence>
<evidence type="ECO:0000256" key="2">
    <source>
        <dbReference type="ARBA" id="ARBA00005862"/>
    </source>
</evidence>
<evidence type="ECO:0000259" key="8">
    <source>
        <dbReference type="Pfam" id="PF03441"/>
    </source>
</evidence>
<dbReference type="Proteomes" id="UP000291116">
    <property type="component" value="Unassembled WGS sequence"/>
</dbReference>
<evidence type="ECO:0000313" key="10">
    <source>
        <dbReference type="Proteomes" id="UP000291116"/>
    </source>
</evidence>
<feature type="region of interest" description="Disordered" evidence="6">
    <location>
        <begin position="658"/>
        <end position="689"/>
    </location>
</feature>
<feature type="region of interest" description="Disordered" evidence="6">
    <location>
        <begin position="410"/>
        <end position="433"/>
    </location>
</feature>
<keyword evidence="7" id="KW-1133">Transmembrane helix</keyword>
<feature type="compositionally biased region" description="Basic and acidic residues" evidence="6">
    <location>
        <begin position="410"/>
        <end position="421"/>
    </location>
</feature>
<gene>
    <name evidence="9" type="ORF">PSNMU_V1.4_AUG-EV-PASAV3_0072440</name>
</gene>
<dbReference type="GO" id="GO:0003677">
    <property type="term" value="F:DNA binding"/>
    <property type="evidence" value="ECO:0007669"/>
    <property type="project" value="TreeGrafter"/>
</dbReference>
<organism evidence="9 10">
    <name type="scientific">Pseudo-nitzschia multistriata</name>
    <dbReference type="NCBI Taxonomy" id="183589"/>
    <lineage>
        <taxon>Eukaryota</taxon>
        <taxon>Sar</taxon>
        <taxon>Stramenopiles</taxon>
        <taxon>Ochrophyta</taxon>
        <taxon>Bacillariophyta</taxon>
        <taxon>Bacillariophyceae</taxon>
        <taxon>Bacillariophycidae</taxon>
        <taxon>Bacillariales</taxon>
        <taxon>Bacillariaceae</taxon>
        <taxon>Pseudo-nitzschia</taxon>
    </lineage>
</organism>
<dbReference type="GO" id="GO:0071949">
    <property type="term" value="F:FAD binding"/>
    <property type="evidence" value="ECO:0007669"/>
    <property type="project" value="TreeGrafter"/>
</dbReference>
<feature type="domain" description="Cryptochrome/DNA photolyase FAD-binding" evidence="8">
    <location>
        <begin position="691"/>
        <end position="845"/>
    </location>
</feature>
<dbReference type="InterPro" id="IPR014729">
    <property type="entry name" value="Rossmann-like_a/b/a_fold"/>
</dbReference>
<dbReference type="InterPro" id="IPR018394">
    <property type="entry name" value="DNA_photolyase_1_CS_C"/>
</dbReference>
<dbReference type="InterPro" id="IPR002081">
    <property type="entry name" value="Cryptochrome/DNA_photolyase_1"/>
</dbReference>
<dbReference type="EMBL" id="CAACVS010000277">
    <property type="protein sequence ID" value="VEU40361.1"/>
    <property type="molecule type" value="Genomic_DNA"/>
</dbReference>
<dbReference type="GO" id="GO:0000719">
    <property type="term" value="P:photoreactive repair"/>
    <property type="evidence" value="ECO:0007669"/>
    <property type="project" value="TreeGrafter"/>
</dbReference>
<evidence type="ECO:0000256" key="1">
    <source>
        <dbReference type="ARBA" id="ARBA00001974"/>
    </source>
</evidence>
<name>A0A448ZEC9_9STRA</name>
<dbReference type="Pfam" id="PF03441">
    <property type="entry name" value="FAD_binding_7"/>
    <property type="match status" value="1"/>
</dbReference>
<dbReference type="InterPro" id="IPR005101">
    <property type="entry name" value="Cryptochr/Photolyase_FAD-bd"/>
</dbReference>